<dbReference type="GO" id="GO:0006357">
    <property type="term" value="P:regulation of transcription by RNA polymerase II"/>
    <property type="evidence" value="ECO:0000318"/>
    <property type="project" value="GO_Central"/>
</dbReference>
<evidence type="ECO:0000259" key="17">
    <source>
        <dbReference type="PROSITE" id="PS50157"/>
    </source>
</evidence>
<dbReference type="OMA" id="QGGWQQE"/>
<dbReference type="FunFam" id="3.30.160.60:FF:000180">
    <property type="entry name" value="Zinc finger protein 689"/>
    <property type="match status" value="1"/>
</dbReference>
<keyword evidence="8 15" id="KW-0863">Zinc-finger</keyword>
<keyword evidence="10" id="KW-0832">Ubl conjugation</keyword>
<feature type="region of interest" description="Disordered" evidence="16">
    <location>
        <begin position="322"/>
        <end position="403"/>
    </location>
</feature>
<feature type="region of interest" description="Disordered" evidence="16">
    <location>
        <begin position="782"/>
        <end position="827"/>
    </location>
</feature>
<feature type="compositionally biased region" description="Basic and acidic residues" evidence="16">
    <location>
        <begin position="782"/>
        <end position="792"/>
    </location>
</feature>
<dbReference type="CDD" id="cd07936">
    <property type="entry name" value="SCAN"/>
    <property type="match status" value="1"/>
</dbReference>
<dbReference type="FunFam" id="3.30.160.60:FF:000258">
    <property type="entry name" value="zinc finger and SCAN domain-containing protein 29 isoform X2"/>
    <property type="match status" value="1"/>
</dbReference>
<evidence type="ECO:0000256" key="6">
    <source>
        <dbReference type="ARBA" id="ARBA00022723"/>
    </source>
</evidence>
<evidence type="ECO:0000313" key="19">
    <source>
        <dbReference type="Ensembl" id="ENSOANP00000047660.1"/>
    </source>
</evidence>
<dbReference type="FunFam" id="1.10.10.60:FF:000032">
    <property type="entry name" value="Zinc finger and SCAN domain-containing 20"/>
    <property type="match status" value="2"/>
</dbReference>
<reference evidence="19" key="1">
    <citation type="submission" date="2025-08" db="UniProtKB">
        <authorList>
            <consortium name="Ensembl"/>
        </authorList>
    </citation>
    <scope>IDENTIFICATION</scope>
    <source>
        <strain evidence="19">Glennie</strain>
    </source>
</reference>
<dbReference type="SMART" id="SM00431">
    <property type="entry name" value="SCAN"/>
    <property type="match status" value="1"/>
</dbReference>
<dbReference type="Proteomes" id="UP000002279">
    <property type="component" value="Unplaced"/>
</dbReference>
<evidence type="ECO:0000256" key="3">
    <source>
        <dbReference type="ARBA" id="ARBA00006991"/>
    </source>
</evidence>
<gene>
    <name evidence="19" type="primary">ZSCAN29</name>
</gene>
<feature type="domain" description="C2H2-type" evidence="17">
    <location>
        <begin position="707"/>
        <end position="734"/>
    </location>
</feature>
<dbReference type="Pfam" id="PF02023">
    <property type="entry name" value="SCAN"/>
    <property type="match status" value="1"/>
</dbReference>
<keyword evidence="20" id="KW-1185">Reference proteome</keyword>
<feature type="domain" description="C2H2-type" evidence="17">
    <location>
        <begin position="791"/>
        <end position="818"/>
    </location>
</feature>
<sequence length="827" mass="91924">MAKPSLRGDGTSSENFRQRFRRFRFQEAAGPREAFSQLWGLCCRWLRPELHTKEQILELLVLEQFLSVLPEELRAWVQDHCPESGEEAVAVVEELERKPQRPRQAVRRGVRGHGQPVPSEKAAPLRGAREPLRVQKERVRSPHRRGQEEPGLQEKALPLQRSGEEQPPPGMRGSPRSSDHCSLPLSSVGVSGHWSGLLSSFMGIRAGEKRGATRRERRACAEQELWSLEDEKVAGVHWGFEETKTFLAILSETQFYEALRNCHRNSQLYGTVAERLREFGFLRTAEQCRTKFKSLQTSYRKVKGGLSPDTCAFFQEMDALVSSRAPEPPEEGWEGPDRSGTGGSDVEPEESGAWRHREAAGEDDSDGEEMGLDEVTRAPGSPSTPVLFRSPSGESPPWPPLPTLPPGSPVGSLILGFLIGDWVHWGFEETKTFLAILSETQFYEALRNCHRNSQLYGTVAERLREFGFLRSAEQCRTKFKSLQKSYRKVKGGLSPDTCAFFQEMDALVSSRTPEPPVEGSDTESEPGAWRHGDMAEEDDSDGEELGLDGVTWAPRSPSFEAGYEGQRVPQRDISEEVELHRILLGRSGRRVPPRVGLGKGGVGPGRKPSASERRGKVLARERVPRPGGRGVGQPPPAAGPPGPPAPSPNLYRCGDCGKSFGRSARLVRHRRIHTGEKPYRCPDCGRRFRDSSNLITHRRTHTGERPYGCSDCGKRFSQSSSLVIHRRTHTGEKPYACTQCGKRFGNSSHFSAHRRTHTGEKPHACPDCGKRFGKSSDLRAHRRTHTGEKPHACPDCGRGFGKSSALNKHRAIHAGDGPRPRPPTGPN</sequence>
<evidence type="ECO:0000256" key="12">
    <source>
        <dbReference type="ARBA" id="ARBA00023125"/>
    </source>
</evidence>
<dbReference type="InterPro" id="IPR013087">
    <property type="entry name" value="Znf_C2H2_type"/>
</dbReference>
<comment type="function">
    <text evidence="1">May be involved in transcriptional regulation.</text>
</comment>
<dbReference type="FunFam" id="3.30.160.60:FF:000681">
    <property type="entry name" value="zinc finger protein 205 isoform X1"/>
    <property type="match status" value="1"/>
</dbReference>
<name>A0A6I8P5H0_ORNAN</name>
<dbReference type="InParanoid" id="A0A6I8P5H0"/>
<evidence type="ECO:0000313" key="20">
    <source>
        <dbReference type="Proteomes" id="UP000002279"/>
    </source>
</evidence>
<keyword evidence="12" id="KW-0238">DNA-binding</keyword>
<dbReference type="PROSITE" id="PS50157">
    <property type="entry name" value="ZINC_FINGER_C2H2_2"/>
    <property type="match status" value="6"/>
</dbReference>
<proteinExistence type="inferred from homology"/>
<feature type="domain" description="C2H2-type" evidence="17">
    <location>
        <begin position="651"/>
        <end position="678"/>
    </location>
</feature>
<evidence type="ECO:0000256" key="10">
    <source>
        <dbReference type="ARBA" id="ARBA00022843"/>
    </source>
</evidence>
<dbReference type="PANTHER" id="PTHR23226:SF184">
    <property type="entry name" value="ZINC FINGER AND SCAN DOMAIN-CONTAINING PROTEIN 29"/>
    <property type="match status" value="1"/>
</dbReference>
<dbReference type="Gene3D" id="1.10.4020.10">
    <property type="entry name" value="DNA breaking-rejoining enzymes"/>
    <property type="match status" value="1"/>
</dbReference>
<dbReference type="GO" id="GO:0000978">
    <property type="term" value="F:RNA polymerase II cis-regulatory region sequence-specific DNA binding"/>
    <property type="evidence" value="ECO:0000318"/>
    <property type="project" value="GO_Central"/>
</dbReference>
<dbReference type="SUPFAM" id="SSF57667">
    <property type="entry name" value="beta-beta-alpha zinc fingers"/>
    <property type="match status" value="3"/>
</dbReference>
<comment type="subcellular location">
    <subcellularLocation>
        <location evidence="2">Nucleus</location>
    </subcellularLocation>
</comment>
<feature type="region of interest" description="Disordered" evidence="16">
    <location>
        <begin position="589"/>
        <end position="650"/>
    </location>
</feature>
<evidence type="ECO:0000256" key="16">
    <source>
        <dbReference type="SAM" id="MobiDB-lite"/>
    </source>
</evidence>
<evidence type="ECO:0000256" key="7">
    <source>
        <dbReference type="ARBA" id="ARBA00022737"/>
    </source>
</evidence>
<reference evidence="19" key="2">
    <citation type="submission" date="2025-09" db="UniProtKB">
        <authorList>
            <consortium name="Ensembl"/>
        </authorList>
    </citation>
    <scope>IDENTIFICATION</scope>
    <source>
        <strain evidence="19">Glennie</strain>
    </source>
</reference>
<feature type="compositionally biased region" description="Pro residues" evidence="16">
    <location>
        <begin position="394"/>
        <end position="403"/>
    </location>
</feature>
<keyword evidence="6" id="KW-0479">Metal-binding</keyword>
<accession>A0A6I8P5H0</accession>
<dbReference type="InterPro" id="IPR003309">
    <property type="entry name" value="SCAN_dom"/>
</dbReference>
<dbReference type="PANTHER" id="PTHR23226">
    <property type="entry name" value="ZINC FINGER AND SCAN DOMAIN-CONTAINING"/>
    <property type="match status" value="1"/>
</dbReference>
<dbReference type="InterPro" id="IPR038269">
    <property type="entry name" value="SCAN_sf"/>
</dbReference>
<feature type="compositionally biased region" description="Basic residues" evidence="16">
    <location>
        <begin position="100"/>
        <end position="111"/>
    </location>
</feature>
<dbReference type="GeneTree" id="ENSGT00940000161523"/>
<dbReference type="FunFam" id="3.30.160.60:FF:000557">
    <property type="entry name" value="zinc finger and SCAN domain-containing protein 29"/>
    <property type="match status" value="1"/>
</dbReference>
<dbReference type="Ensembl" id="ENSOANT00000057064.1">
    <property type="protein sequence ID" value="ENSOANP00000047660.1"/>
    <property type="gene ID" value="ENSOANG00000047284.1"/>
</dbReference>
<dbReference type="AlphaFoldDB" id="A0A6I8P5H0"/>
<dbReference type="PROSITE" id="PS00028">
    <property type="entry name" value="ZINC_FINGER_C2H2_1"/>
    <property type="match status" value="6"/>
</dbReference>
<evidence type="ECO:0000256" key="9">
    <source>
        <dbReference type="ARBA" id="ARBA00022833"/>
    </source>
</evidence>
<feature type="compositionally biased region" description="Acidic residues" evidence="16">
    <location>
        <begin position="535"/>
        <end position="546"/>
    </location>
</feature>
<evidence type="ECO:0000256" key="14">
    <source>
        <dbReference type="ARBA" id="ARBA00023242"/>
    </source>
</evidence>
<feature type="compositionally biased region" description="Basic and acidic residues" evidence="16">
    <location>
        <begin position="609"/>
        <end position="624"/>
    </location>
</feature>
<keyword evidence="13" id="KW-0804">Transcription</keyword>
<dbReference type="SMART" id="SM00355">
    <property type="entry name" value="ZnF_C2H2"/>
    <property type="match status" value="6"/>
</dbReference>
<evidence type="ECO:0000256" key="2">
    <source>
        <dbReference type="ARBA" id="ARBA00004123"/>
    </source>
</evidence>
<dbReference type="GO" id="GO:0005634">
    <property type="term" value="C:nucleus"/>
    <property type="evidence" value="ECO:0007669"/>
    <property type="project" value="UniProtKB-SubCell"/>
</dbReference>
<evidence type="ECO:0000256" key="13">
    <source>
        <dbReference type="ARBA" id="ARBA00023163"/>
    </source>
</evidence>
<evidence type="ECO:0000256" key="4">
    <source>
        <dbReference type="ARBA" id="ARBA00022499"/>
    </source>
</evidence>
<protein>
    <recommendedName>
        <fullName evidence="21">Zinc finger and SCAN domain containing 29</fullName>
    </recommendedName>
</protein>
<feature type="compositionally biased region" description="Pro residues" evidence="16">
    <location>
        <begin position="633"/>
        <end position="647"/>
    </location>
</feature>
<evidence type="ECO:0008006" key="21">
    <source>
        <dbReference type="Google" id="ProtNLM"/>
    </source>
</evidence>
<keyword evidence="5" id="KW-0597">Phosphoprotein</keyword>
<dbReference type="FunFam" id="3.30.160.60:FF:002063">
    <property type="entry name" value="RB associated KRAB zinc finger"/>
    <property type="match status" value="1"/>
</dbReference>
<feature type="domain" description="C2H2-type" evidence="17">
    <location>
        <begin position="735"/>
        <end position="762"/>
    </location>
</feature>
<evidence type="ECO:0000256" key="8">
    <source>
        <dbReference type="ARBA" id="ARBA00022771"/>
    </source>
</evidence>
<dbReference type="FunCoup" id="A0A6I8P5H0">
    <property type="interactions" value="407"/>
</dbReference>
<dbReference type="PROSITE" id="PS50804">
    <property type="entry name" value="SCAN_BOX"/>
    <property type="match status" value="1"/>
</dbReference>
<feature type="compositionally biased region" description="Acidic residues" evidence="16">
    <location>
        <begin position="361"/>
        <end position="372"/>
    </location>
</feature>
<dbReference type="SUPFAM" id="SSF47353">
    <property type="entry name" value="Retrovirus capsid dimerization domain-like"/>
    <property type="match status" value="1"/>
</dbReference>
<dbReference type="Pfam" id="PF00096">
    <property type="entry name" value="zf-C2H2"/>
    <property type="match status" value="6"/>
</dbReference>
<evidence type="ECO:0000256" key="1">
    <source>
        <dbReference type="ARBA" id="ARBA00003767"/>
    </source>
</evidence>
<dbReference type="GO" id="GO:0008270">
    <property type="term" value="F:zinc ion binding"/>
    <property type="evidence" value="ECO:0007669"/>
    <property type="project" value="UniProtKB-KW"/>
</dbReference>
<evidence type="ECO:0000256" key="11">
    <source>
        <dbReference type="ARBA" id="ARBA00023015"/>
    </source>
</evidence>
<feature type="domain" description="SCAN box" evidence="18">
    <location>
        <begin position="17"/>
        <end position="98"/>
    </location>
</feature>
<feature type="compositionally biased region" description="Basic and acidic residues" evidence="16">
    <location>
        <begin position="127"/>
        <end position="148"/>
    </location>
</feature>
<evidence type="ECO:0000259" key="18">
    <source>
        <dbReference type="PROSITE" id="PS50804"/>
    </source>
</evidence>
<evidence type="ECO:0000256" key="15">
    <source>
        <dbReference type="PROSITE-ProRule" id="PRU00042"/>
    </source>
</evidence>
<dbReference type="FunFam" id="3.30.160.60:FF:002331">
    <property type="entry name" value="Zinc finger protein 672"/>
    <property type="match status" value="1"/>
</dbReference>
<dbReference type="Gene3D" id="3.30.160.60">
    <property type="entry name" value="Classic Zinc Finger"/>
    <property type="match status" value="6"/>
</dbReference>
<keyword evidence="11" id="KW-0805">Transcription regulation</keyword>
<feature type="region of interest" description="Disordered" evidence="16">
    <location>
        <begin position="509"/>
        <end position="567"/>
    </location>
</feature>
<keyword evidence="14" id="KW-0539">Nucleus</keyword>
<dbReference type="InterPro" id="IPR044822">
    <property type="entry name" value="Myb_DNA-bind_4"/>
</dbReference>
<feature type="domain" description="C2H2-type" evidence="17">
    <location>
        <begin position="679"/>
        <end position="706"/>
    </location>
</feature>
<keyword evidence="4" id="KW-1017">Isopeptide bond</keyword>
<comment type="similarity">
    <text evidence="3">Belongs to the krueppel C2H2-type zinc-finger protein family.</text>
</comment>
<dbReference type="InterPro" id="IPR036236">
    <property type="entry name" value="Znf_C2H2_sf"/>
</dbReference>
<dbReference type="Bgee" id="ENSOANG00000047284">
    <property type="expression patterns" value="Expressed in fibroblast and 7 other cell types or tissues"/>
</dbReference>
<dbReference type="Pfam" id="PF13837">
    <property type="entry name" value="Myb_DNA-bind_4"/>
    <property type="match status" value="2"/>
</dbReference>
<dbReference type="GO" id="GO:0000981">
    <property type="term" value="F:DNA-binding transcription factor activity, RNA polymerase II-specific"/>
    <property type="evidence" value="ECO:0000318"/>
    <property type="project" value="GO_Central"/>
</dbReference>
<keyword evidence="7" id="KW-0677">Repeat</keyword>
<feature type="region of interest" description="Disordered" evidence="16">
    <location>
        <begin position="95"/>
        <end position="184"/>
    </location>
</feature>
<dbReference type="Gene3D" id="1.10.10.60">
    <property type="entry name" value="Homeodomain-like"/>
    <property type="match status" value="2"/>
</dbReference>
<dbReference type="FunFam" id="1.10.4020.10:FF:000001">
    <property type="entry name" value="zinc finger protein 263 isoform X1"/>
    <property type="match status" value="1"/>
</dbReference>
<feature type="domain" description="C2H2-type" evidence="17">
    <location>
        <begin position="763"/>
        <end position="790"/>
    </location>
</feature>
<keyword evidence="9" id="KW-0862">Zinc</keyword>
<organism evidence="19 20">
    <name type="scientific">Ornithorhynchus anatinus</name>
    <name type="common">Duckbill platypus</name>
    <dbReference type="NCBI Taxonomy" id="9258"/>
    <lineage>
        <taxon>Eukaryota</taxon>
        <taxon>Metazoa</taxon>
        <taxon>Chordata</taxon>
        <taxon>Craniata</taxon>
        <taxon>Vertebrata</taxon>
        <taxon>Euteleostomi</taxon>
        <taxon>Mammalia</taxon>
        <taxon>Monotremata</taxon>
        <taxon>Ornithorhynchidae</taxon>
        <taxon>Ornithorhynchus</taxon>
    </lineage>
</organism>
<evidence type="ECO:0000256" key="5">
    <source>
        <dbReference type="ARBA" id="ARBA00022553"/>
    </source>
</evidence>